<evidence type="ECO:0000256" key="2">
    <source>
        <dbReference type="RuleBase" id="RU000461"/>
    </source>
</evidence>
<dbReference type="Proteomes" id="UP000179769">
    <property type="component" value="Unassembled WGS sequence"/>
</dbReference>
<protein>
    <submittedName>
        <fullName evidence="3">Cytochrome</fullName>
    </submittedName>
</protein>
<dbReference type="Pfam" id="PF00067">
    <property type="entry name" value="p450"/>
    <property type="match status" value="1"/>
</dbReference>
<dbReference type="Gene3D" id="1.10.630.10">
    <property type="entry name" value="Cytochrome P450"/>
    <property type="match status" value="1"/>
</dbReference>
<reference evidence="4" key="1">
    <citation type="submission" date="2016-07" db="EMBL/GenBank/DDBJ databases">
        <title>Frankia sp. NRRL B-16219 Genome sequencing.</title>
        <authorList>
            <person name="Ghodhbane-Gtari F."/>
            <person name="Swanson E."/>
            <person name="Gueddou A."/>
            <person name="Louati M."/>
            <person name="Nouioui I."/>
            <person name="Hezbri K."/>
            <person name="Abebe-Akele F."/>
            <person name="Simpson S."/>
            <person name="Morris K."/>
            <person name="Thomas K."/>
            <person name="Gtari M."/>
            <person name="Tisa L.S."/>
        </authorList>
    </citation>
    <scope>NUCLEOTIDE SEQUENCE [LARGE SCALE GENOMIC DNA]</scope>
    <source>
        <strain evidence="4">NRRL B-16219</strain>
    </source>
</reference>
<dbReference type="InterPro" id="IPR002397">
    <property type="entry name" value="Cyt_P450_B"/>
</dbReference>
<accession>A0A1S1PDF3</accession>
<keyword evidence="2" id="KW-0560">Oxidoreductase</keyword>
<proteinExistence type="inferred from homology"/>
<organism evidence="3 4">
    <name type="scientific">Parafrankia soli</name>
    <dbReference type="NCBI Taxonomy" id="2599596"/>
    <lineage>
        <taxon>Bacteria</taxon>
        <taxon>Bacillati</taxon>
        <taxon>Actinomycetota</taxon>
        <taxon>Actinomycetes</taxon>
        <taxon>Frankiales</taxon>
        <taxon>Frankiaceae</taxon>
        <taxon>Parafrankia</taxon>
    </lineage>
</organism>
<comment type="similarity">
    <text evidence="1 2">Belongs to the cytochrome P450 family.</text>
</comment>
<dbReference type="InterPro" id="IPR001128">
    <property type="entry name" value="Cyt_P450"/>
</dbReference>
<keyword evidence="4" id="KW-1185">Reference proteome</keyword>
<keyword evidence="2" id="KW-0408">Iron</keyword>
<dbReference type="InterPro" id="IPR017972">
    <property type="entry name" value="Cyt_P450_CS"/>
</dbReference>
<dbReference type="OrthoDB" id="3861479at2"/>
<dbReference type="GO" id="GO:0005506">
    <property type="term" value="F:iron ion binding"/>
    <property type="evidence" value="ECO:0007669"/>
    <property type="project" value="InterPro"/>
</dbReference>
<dbReference type="SUPFAM" id="SSF48264">
    <property type="entry name" value="Cytochrome P450"/>
    <property type="match status" value="1"/>
</dbReference>
<gene>
    <name evidence="3" type="ORF">BBK14_28855</name>
</gene>
<keyword evidence="2" id="KW-0479">Metal-binding</keyword>
<dbReference type="GO" id="GO:0004497">
    <property type="term" value="F:monooxygenase activity"/>
    <property type="evidence" value="ECO:0007669"/>
    <property type="project" value="UniProtKB-KW"/>
</dbReference>
<dbReference type="RefSeq" id="WP_071067023.1">
    <property type="nucleotide sequence ID" value="NZ_MAXA01000275.1"/>
</dbReference>
<evidence type="ECO:0000313" key="4">
    <source>
        <dbReference type="Proteomes" id="UP000179769"/>
    </source>
</evidence>
<comment type="caution">
    <text evidence="3">The sequence shown here is derived from an EMBL/GenBank/DDBJ whole genome shotgun (WGS) entry which is preliminary data.</text>
</comment>
<evidence type="ECO:0000256" key="1">
    <source>
        <dbReference type="ARBA" id="ARBA00010617"/>
    </source>
</evidence>
<dbReference type="InterPro" id="IPR036396">
    <property type="entry name" value="Cyt_P450_sf"/>
</dbReference>
<dbReference type="GO" id="GO:0020037">
    <property type="term" value="F:heme binding"/>
    <property type="evidence" value="ECO:0007669"/>
    <property type="project" value="InterPro"/>
</dbReference>
<sequence>MVTRDASALDPRRIRELFDLRSEVYAARGGAFEGDIYPEFHRLRETGPVHPGIVGPLVGFHGDAFFPGLPYPELPHFSVFDYATCQAVLRDTETFASAPAIPGFENERSETVLLFMDGARHRRYRALVQPSFVPKQAGWWIDRWISSTVHMLIDTFEAAGRADLNVEFCAAIPLLTICGSFGVGAADALRIKAAATSDGRSPDAFVDIVMPIVAARRRDPQDDLISVLAQAEITDEDGERHTLTDEEILGFAFLLLTAGSGSTWKQMGITLLTLLTHPTWLEAVRADRALLRPAIDEAIRWTPTDPMFSRFARVDTTLREVAIPAGSVVHLCFGAANRDPARWERPDEFDPTRPAGPHLGFGGGPHICLGMHVARAEIHTAVSALLDRLPGLRLDSHAETPRVIGMYERGPSAVPVVWR</sequence>
<keyword evidence="2" id="KW-0349">Heme</keyword>
<dbReference type="AlphaFoldDB" id="A0A1S1PDF3"/>
<evidence type="ECO:0000313" key="3">
    <source>
        <dbReference type="EMBL" id="OHV19740.1"/>
    </source>
</evidence>
<dbReference type="EMBL" id="MAXA01000275">
    <property type="protein sequence ID" value="OHV19740.1"/>
    <property type="molecule type" value="Genomic_DNA"/>
</dbReference>
<dbReference type="PANTHER" id="PTHR46696:SF3">
    <property type="entry name" value="PULCHERRIMINIC ACID SYNTHASE"/>
    <property type="match status" value="1"/>
</dbReference>
<dbReference type="PRINTS" id="PR00359">
    <property type="entry name" value="BP450"/>
</dbReference>
<dbReference type="PROSITE" id="PS00086">
    <property type="entry name" value="CYTOCHROME_P450"/>
    <property type="match status" value="1"/>
</dbReference>
<keyword evidence="2" id="KW-0503">Monooxygenase</keyword>
<name>A0A1S1PDF3_9ACTN</name>
<dbReference type="GO" id="GO:0016705">
    <property type="term" value="F:oxidoreductase activity, acting on paired donors, with incorporation or reduction of molecular oxygen"/>
    <property type="evidence" value="ECO:0007669"/>
    <property type="project" value="InterPro"/>
</dbReference>
<dbReference type="PANTHER" id="PTHR46696">
    <property type="entry name" value="P450, PUTATIVE (EUROFUNG)-RELATED"/>
    <property type="match status" value="1"/>
</dbReference>